<dbReference type="GeneID" id="76422748"/>
<protein>
    <submittedName>
        <fullName evidence="2">HDIG domain-containing protein</fullName>
    </submittedName>
</protein>
<dbReference type="Pfam" id="PF01966">
    <property type="entry name" value="HD"/>
    <property type="match status" value="1"/>
</dbReference>
<dbReference type="EMBL" id="CP036172">
    <property type="protein sequence ID" value="QSZ66052.1"/>
    <property type="molecule type" value="Genomic_DNA"/>
</dbReference>
<dbReference type="RefSeq" id="WP_265581346.1">
    <property type="nucleotide sequence ID" value="NZ_CP036172.1"/>
</dbReference>
<dbReference type="PANTHER" id="PTHR38659">
    <property type="entry name" value="METAL-DEPENDENT PHOSPHOHYDROLASE"/>
    <property type="match status" value="1"/>
</dbReference>
<organism evidence="2 3">
    <name type="scientific">Methanofollis aquaemaris</name>
    <dbReference type="NCBI Taxonomy" id="126734"/>
    <lineage>
        <taxon>Archaea</taxon>
        <taxon>Methanobacteriati</taxon>
        <taxon>Methanobacteriota</taxon>
        <taxon>Stenosarchaea group</taxon>
        <taxon>Methanomicrobia</taxon>
        <taxon>Methanomicrobiales</taxon>
        <taxon>Methanomicrobiaceae</taxon>
        <taxon>Methanofollis</taxon>
    </lineage>
</organism>
<dbReference type="SUPFAM" id="SSF109604">
    <property type="entry name" value="HD-domain/PDEase-like"/>
    <property type="match status" value="1"/>
</dbReference>
<dbReference type="Gene3D" id="1.10.3210.10">
    <property type="entry name" value="Hypothetical protein af1432"/>
    <property type="match status" value="1"/>
</dbReference>
<dbReference type="InterPro" id="IPR006674">
    <property type="entry name" value="HD_domain"/>
</dbReference>
<evidence type="ECO:0000313" key="3">
    <source>
        <dbReference type="Proteomes" id="UP001042704"/>
    </source>
</evidence>
<dbReference type="SMART" id="SM00471">
    <property type="entry name" value="HDc"/>
    <property type="match status" value="1"/>
</dbReference>
<feature type="domain" description="HD/PDEase" evidence="1">
    <location>
        <begin position="11"/>
        <end position="131"/>
    </location>
</feature>
<accession>A0A8A3S184</accession>
<dbReference type="CDD" id="cd00077">
    <property type="entry name" value="HDc"/>
    <property type="match status" value="1"/>
</dbReference>
<dbReference type="AlphaFoldDB" id="A0A8A3S184"/>
<dbReference type="NCBIfam" id="TIGR00277">
    <property type="entry name" value="HDIG"/>
    <property type="match status" value="1"/>
</dbReference>
<evidence type="ECO:0000313" key="2">
    <source>
        <dbReference type="EMBL" id="QSZ66052.1"/>
    </source>
</evidence>
<gene>
    <name evidence="2" type="ORF">RJ40_00305</name>
</gene>
<reference evidence="2" key="2">
    <citation type="submission" date="2019-02" db="EMBL/GenBank/DDBJ databases">
        <authorList>
            <person name="Chen S.-C."/>
            <person name="Chien H.-H."/>
            <person name="Lai M.-C."/>
        </authorList>
    </citation>
    <scope>NUCLEOTIDE SEQUENCE</scope>
    <source>
        <strain evidence="2">N2F9704</strain>
    </source>
</reference>
<dbReference type="InterPro" id="IPR006675">
    <property type="entry name" value="HDIG_dom"/>
</dbReference>
<dbReference type="Proteomes" id="UP001042704">
    <property type="component" value="Chromosome"/>
</dbReference>
<reference evidence="2" key="1">
    <citation type="journal article" date="2001" name="Int. J. Syst. Evol. Microbiol.">
        <title>Methanofollis aquaemaris sp. nov., a methanogen isolated from an aquaculture fish pond.</title>
        <authorList>
            <person name="Lai M.C."/>
            <person name="Chen S.C."/>
        </authorList>
    </citation>
    <scope>NUCLEOTIDE SEQUENCE</scope>
    <source>
        <strain evidence="2">N2F9704</strain>
    </source>
</reference>
<keyword evidence="3" id="KW-1185">Reference proteome</keyword>
<sequence length="176" mass="18972">MHEEILRKAGCDEGVVAHCRAVTAAAREYAGSSAVDRDLLLAGGMLHDLGRSKTHALGHAEAGADLARALGLPDEVVRIIRRHIGAGLTPEECALLGLLPADAVPQRLEERVVAHADNLTKGTRHITLEERMDRSVVLGRKAAVRVFRLGLDLEPLRHLPGGMSMPEGRRENVPGR</sequence>
<dbReference type="InterPro" id="IPR003607">
    <property type="entry name" value="HD/PDEase_dom"/>
</dbReference>
<dbReference type="KEGG" id="maqe:RJ40_00305"/>
<name>A0A8A3S184_9EURY</name>
<proteinExistence type="predicted"/>
<dbReference type="PANTHER" id="PTHR38659:SF2">
    <property type="entry name" value="HDIG DOMAIN PROTEIN"/>
    <property type="match status" value="1"/>
</dbReference>
<evidence type="ECO:0000259" key="1">
    <source>
        <dbReference type="SMART" id="SM00471"/>
    </source>
</evidence>